<feature type="region of interest" description="Disordered" evidence="1">
    <location>
        <begin position="1"/>
        <end position="22"/>
    </location>
</feature>
<proteinExistence type="predicted"/>
<protein>
    <submittedName>
        <fullName evidence="2">Uncharacterized protein</fullName>
    </submittedName>
</protein>
<comment type="caution">
    <text evidence="2">The sequence shown here is derived from an EMBL/GenBank/DDBJ whole genome shotgun (WGS) entry which is preliminary data.</text>
</comment>
<evidence type="ECO:0000313" key="3">
    <source>
        <dbReference type="Proteomes" id="UP000050525"/>
    </source>
</evidence>
<evidence type="ECO:0000256" key="1">
    <source>
        <dbReference type="SAM" id="MobiDB-lite"/>
    </source>
</evidence>
<organism evidence="2 3">
    <name type="scientific">Alligator mississippiensis</name>
    <name type="common">American alligator</name>
    <dbReference type="NCBI Taxonomy" id="8496"/>
    <lineage>
        <taxon>Eukaryota</taxon>
        <taxon>Metazoa</taxon>
        <taxon>Chordata</taxon>
        <taxon>Craniata</taxon>
        <taxon>Vertebrata</taxon>
        <taxon>Euteleostomi</taxon>
        <taxon>Archelosauria</taxon>
        <taxon>Archosauria</taxon>
        <taxon>Crocodylia</taxon>
        <taxon>Alligatoridae</taxon>
        <taxon>Alligatorinae</taxon>
        <taxon>Alligator</taxon>
    </lineage>
</organism>
<sequence>MARIGGAPTRAGLLSRESGPRRALTQGLCPAADSANTEETWDSLANRAPWAASPDKGLRLEQLDPALPLPLLPSWAGARATIAADCTRARATTQKAALEHPRILEVFNLGRIAVGSGHTLIEQDTPSFSKLFFIISYTKGYIVAIH</sequence>
<evidence type="ECO:0000313" key="2">
    <source>
        <dbReference type="EMBL" id="KYO42497.1"/>
    </source>
</evidence>
<dbReference type="EMBL" id="AKHW03001440">
    <property type="protein sequence ID" value="KYO42497.1"/>
    <property type="molecule type" value="Genomic_DNA"/>
</dbReference>
<dbReference type="Proteomes" id="UP000050525">
    <property type="component" value="Unassembled WGS sequence"/>
</dbReference>
<reference evidence="2 3" key="1">
    <citation type="journal article" date="2012" name="Genome Biol.">
        <title>Sequencing three crocodilian genomes to illuminate the evolution of archosaurs and amniotes.</title>
        <authorList>
            <person name="St John J.A."/>
            <person name="Braun E.L."/>
            <person name="Isberg S.R."/>
            <person name="Miles L.G."/>
            <person name="Chong A.Y."/>
            <person name="Gongora J."/>
            <person name="Dalzell P."/>
            <person name="Moran C."/>
            <person name="Bed'hom B."/>
            <person name="Abzhanov A."/>
            <person name="Burgess S.C."/>
            <person name="Cooksey A.M."/>
            <person name="Castoe T.A."/>
            <person name="Crawford N.G."/>
            <person name="Densmore L.D."/>
            <person name="Drew J.C."/>
            <person name="Edwards S.V."/>
            <person name="Faircloth B.C."/>
            <person name="Fujita M.K."/>
            <person name="Greenwold M.J."/>
            <person name="Hoffmann F.G."/>
            <person name="Howard J.M."/>
            <person name="Iguchi T."/>
            <person name="Janes D.E."/>
            <person name="Khan S.Y."/>
            <person name="Kohno S."/>
            <person name="de Koning A.J."/>
            <person name="Lance S.L."/>
            <person name="McCarthy F.M."/>
            <person name="McCormack J.E."/>
            <person name="Merchant M.E."/>
            <person name="Peterson D.G."/>
            <person name="Pollock D.D."/>
            <person name="Pourmand N."/>
            <person name="Raney B.J."/>
            <person name="Roessler K.A."/>
            <person name="Sanford J.R."/>
            <person name="Sawyer R.H."/>
            <person name="Schmidt C.J."/>
            <person name="Triplett E.W."/>
            <person name="Tuberville T.D."/>
            <person name="Venegas-Anaya M."/>
            <person name="Howard J.T."/>
            <person name="Jarvis E.D."/>
            <person name="Guillette L.J.Jr."/>
            <person name="Glenn T.C."/>
            <person name="Green R.E."/>
            <person name="Ray D.A."/>
        </authorList>
    </citation>
    <scope>NUCLEOTIDE SEQUENCE [LARGE SCALE GENOMIC DNA]</scope>
    <source>
        <strain evidence="2">KSC_2009_1</strain>
    </source>
</reference>
<dbReference type="AlphaFoldDB" id="A0A151P046"/>
<gene>
    <name evidence="2" type="ORF">Y1Q_0007564</name>
</gene>
<name>A0A151P046_ALLMI</name>
<accession>A0A151P046</accession>
<keyword evidence="3" id="KW-1185">Reference proteome</keyword>